<name>A0A108EN52_9BURK</name>
<accession>A0A108EN52</accession>
<evidence type="ECO:0000313" key="2">
    <source>
        <dbReference type="EMBL" id="KWN14188.1"/>
    </source>
</evidence>
<dbReference type="Proteomes" id="UP000068016">
    <property type="component" value="Unassembled WGS sequence"/>
</dbReference>
<evidence type="ECO:0000256" key="1">
    <source>
        <dbReference type="SAM" id="MobiDB-lite"/>
    </source>
</evidence>
<proteinExistence type="predicted"/>
<feature type="region of interest" description="Disordered" evidence="1">
    <location>
        <begin position="1"/>
        <end position="65"/>
    </location>
</feature>
<dbReference type="AlphaFoldDB" id="A0A108EN52"/>
<evidence type="ECO:0000313" key="3">
    <source>
        <dbReference type="Proteomes" id="UP000068016"/>
    </source>
</evidence>
<comment type="caution">
    <text evidence="2">The sequence shown here is derived from an EMBL/GenBank/DDBJ whole genome shotgun (WGS) entry which is preliminary data.</text>
</comment>
<reference evidence="2 3" key="1">
    <citation type="submission" date="2015-11" db="EMBL/GenBank/DDBJ databases">
        <title>Expanding the genomic diversity of Burkholderia species for the development of highly accurate diagnostics.</title>
        <authorList>
            <person name="Sahl J."/>
            <person name="Keim P."/>
            <person name="Wagner D."/>
        </authorList>
    </citation>
    <scope>NUCLEOTIDE SEQUENCE [LARGE SCALE GENOMIC DNA]</scope>
    <source>
        <strain evidence="2 3">MSMB793WGS</strain>
    </source>
</reference>
<sequence length="65" mass="6960">MPVAPRVSRTLAPGRRRAQLRERGGAAIEVGARAGRLPRAATRPGIARDRGRPASRGQRGLLQPL</sequence>
<gene>
    <name evidence="2" type="ORF">WT83_17125</name>
</gene>
<protein>
    <submittedName>
        <fullName evidence="2">Uncharacterized protein</fullName>
    </submittedName>
</protein>
<dbReference type="EMBL" id="LPLZ01000048">
    <property type="protein sequence ID" value="KWN14188.1"/>
    <property type="molecule type" value="Genomic_DNA"/>
</dbReference>
<organism evidence="2 3">
    <name type="scientific">Burkholderia territorii</name>
    <dbReference type="NCBI Taxonomy" id="1503055"/>
    <lineage>
        <taxon>Bacteria</taxon>
        <taxon>Pseudomonadati</taxon>
        <taxon>Pseudomonadota</taxon>
        <taxon>Betaproteobacteria</taxon>
        <taxon>Burkholderiales</taxon>
        <taxon>Burkholderiaceae</taxon>
        <taxon>Burkholderia</taxon>
        <taxon>Burkholderia cepacia complex</taxon>
    </lineage>
</organism>